<keyword evidence="2 6" id="KW-1003">Cell membrane</keyword>
<dbReference type="InterPro" id="IPR022930">
    <property type="entry name" value="UPF0316"/>
</dbReference>
<comment type="similarity">
    <text evidence="6">Belongs to the UPF0316 family.</text>
</comment>
<evidence type="ECO:0000256" key="4">
    <source>
        <dbReference type="ARBA" id="ARBA00022989"/>
    </source>
</evidence>
<dbReference type="Pfam" id="PF18955">
    <property type="entry name" value="DUF5698"/>
    <property type="match status" value="1"/>
</dbReference>
<evidence type="ECO:0000313" key="9">
    <source>
        <dbReference type="EMBL" id="AEW20115.1"/>
    </source>
</evidence>
<keyword evidence="5 6" id="KW-0472">Membrane</keyword>
<dbReference type="PANTHER" id="PTHR40060">
    <property type="entry name" value="UPF0316 PROTEIN YEBE"/>
    <property type="match status" value="1"/>
</dbReference>
<proteinExistence type="inferred from homology"/>
<evidence type="ECO:0000256" key="2">
    <source>
        <dbReference type="ARBA" id="ARBA00022475"/>
    </source>
</evidence>
<evidence type="ECO:0000259" key="8">
    <source>
        <dbReference type="Pfam" id="PF18955"/>
    </source>
</evidence>
<dbReference type="HAMAP" id="MF_01515">
    <property type="entry name" value="UPF0316"/>
    <property type="match status" value="1"/>
</dbReference>
<reference evidence="10" key="1">
    <citation type="submission" date="2011-12" db="EMBL/GenBank/DDBJ databases">
        <title>Complete sequence of Tannerella forsythia ATCC 43037.</title>
        <authorList>
            <person name="Dewhirst F."/>
            <person name="Tanner A."/>
            <person name="Izard J."/>
            <person name="Brinkac L."/>
            <person name="Durkin A.S."/>
            <person name="Hostetler J."/>
            <person name="Shetty J."/>
            <person name="Torralba M."/>
            <person name="Gill S."/>
            <person name="Nelson K."/>
        </authorList>
    </citation>
    <scope>NUCLEOTIDE SEQUENCE [LARGE SCALE GENOMIC DNA]</scope>
    <source>
        <strain evidence="10">ATCC 43037 / JCM 10827 / CCUG 33226 / KCTC 5666 / FDC 338</strain>
    </source>
</reference>
<dbReference type="InterPro" id="IPR015867">
    <property type="entry name" value="N-reg_PII/ATP_PRibTrfase_C"/>
</dbReference>
<dbReference type="NCBIfam" id="NF003191">
    <property type="entry name" value="PRK04164.1-2"/>
    <property type="match status" value="1"/>
</dbReference>
<evidence type="ECO:0000256" key="5">
    <source>
        <dbReference type="ARBA" id="ARBA00023136"/>
    </source>
</evidence>
<keyword evidence="10" id="KW-1185">Reference proteome</keyword>
<evidence type="ECO:0000256" key="3">
    <source>
        <dbReference type="ARBA" id="ARBA00022692"/>
    </source>
</evidence>
<gene>
    <name evidence="9" type="ordered locus">BFO_0784</name>
</gene>
<keyword evidence="3 6" id="KW-0812">Transmembrane</keyword>
<dbReference type="Gene3D" id="3.30.70.120">
    <property type="match status" value="1"/>
</dbReference>
<dbReference type="eggNOG" id="COG4843">
    <property type="taxonomic scope" value="Bacteria"/>
</dbReference>
<protein>
    <recommendedName>
        <fullName evidence="6">UPF0316 protein BFO_0784</fullName>
    </recommendedName>
</protein>
<dbReference type="Proteomes" id="UP000005436">
    <property type="component" value="Chromosome"/>
</dbReference>
<evidence type="ECO:0000313" key="10">
    <source>
        <dbReference type="Proteomes" id="UP000005436"/>
    </source>
</evidence>
<dbReference type="KEGG" id="tfo:BFO_0784"/>
<dbReference type="STRING" id="203275.BFO_0784"/>
<dbReference type="AlphaFoldDB" id="G8UNH1"/>
<accession>G8UNH1</accession>
<dbReference type="GO" id="GO:0005886">
    <property type="term" value="C:plasma membrane"/>
    <property type="evidence" value="ECO:0007669"/>
    <property type="project" value="UniProtKB-SubCell"/>
</dbReference>
<evidence type="ECO:0000259" key="7">
    <source>
        <dbReference type="Pfam" id="PF10035"/>
    </source>
</evidence>
<evidence type="ECO:0000256" key="1">
    <source>
        <dbReference type="ARBA" id="ARBA00004651"/>
    </source>
</evidence>
<evidence type="ECO:0000256" key="6">
    <source>
        <dbReference type="HAMAP-Rule" id="MF_01515"/>
    </source>
</evidence>
<comment type="subcellular location">
    <subcellularLocation>
        <location evidence="1 6">Cell membrane</location>
        <topology evidence="1 6">Multi-pass membrane protein</topology>
    </subcellularLocation>
</comment>
<feature type="transmembrane region" description="Helical" evidence="6">
    <location>
        <begin position="55"/>
        <end position="72"/>
    </location>
</feature>
<feature type="domain" description="DUF5698" evidence="8">
    <location>
        <begin position="39"/>
        <end position="96"/>
    </location>
</feature>
<keyword evidence="4 6" id="KW-1133">Transmembrane helix</keyword>
<dbReference type="PANTHER" id="PTHR40060:SF1">
    <property type="entry name" value="UPF0316 PROTEIN YEBE"/>
    <property type="match status" value="1"/>
</dbReference>
<dbReference type="EMBL" id="CP003191">
    <property type="protein sequence ID" value="AEW20115.1"/>
    <property type="molecule type" value="Genomic_DNA"/>
</dbReference>
<dbReference type="InterPro" id="IPR044035">
    <property type="entry name" value="DUF5698"/>
</dbReference>
<dbReference type="HOGENOM" id="CLU_106166_0_0_10"/>
<sequence>MQQTTRKFYTFMFEFLEIYPWLTPMIIFFGRICDVTLGTLRIIFVSKGEKKKAPVVGFFEVFIWVIVISQIFSNANDIVAYLSYAGGYAAGNFVGIMVENKIAIGFLLFRIYTKKDGAELTRLLNDNGFGSTCLKGEGAISEVSVIETVVSRKSEKKVVRLVNLFDPDAFYLVEDVRSKQRGIFSAAGAPRLGK</sequence>
<feature type="transmembrane region" description="Helical" evidence="6">
    <location>
        <begin position="78"/>
        <end position="98"/>
    </location>
</feature>
<dbReference type="PATRIC" id="fig|203275.8.peg.700"/>
<dbReference type="InterPro" id="IPR019264">
    <property type="entry name" value="DUF2179"/>
</dbReference>
<name>G8UNH1_TANFA</name>
<dbReference type="Pfam" id="PF10035">
    <property type="entry name" value="DUF2179"/>
    <property type="match status" value="1"/>
</dbReference>
<feature type="domain" description="DUF2179" evidence="7">
    <location>
        <begin position="129"/>
        <end position="177"/>
    </location>
</feature>
<dbReference type="CDD" id="cd16381">
    <property type="entry name" value="YitT_C_like_1"/>
    <property type="match status" value="1"/>
</dbReference>
<feature type="transmembrane region" description="Helical" evidence="6">
    <location>
        <begin position="18"/>
        <end position="43"/>
    </location>
</feature>
<organism evidence="9 10">
    <name type="scientific">Tannerella forsythia (strain ATCC 43037 / JCM 10827 / CCUG 21028 A / KCTC 5666 / FDC 338)</name>
    <name type="common">Bacteroides forsythus</name>
    <dbReference type="NCBI Taxonomy" id="203275"/>
    <lineage>
        <taxon>Bacteria</taxon>
        <taxon>Pseudomonadati</taxon>
        <taxon>Bacteroidota</taxon>
        <taxon>Bacteroidia</taxon>
        <taxon>Bacteroidales</taxon>
        <taxon>Tannerellaceae</taxon>
        <taxon>Tannerella</taxon>
    </lineage>
</organism>